<comment type="caution">
    <text evidence="14">The sequence shown here is derived from an EMBL/GenBank/DDBJ whole genome shotgun (WGS) entry which is preliminary data.</text>
</comment>
<dbReference type="GO" id="GO:0015385">
    <property type="term" value="F:sodium:proton antiporter activity"/>
    <property type="evidence" value="ECO:0007669"/>
    <property type="project" value="InterPro"/>
</dbReference>
<comment type="subcellular location">
    <subcellularLocation>
        <location evidence="1">Cell membrane</location>
        <topology evidence="1">Multi-pass membrane protein</topology>
    </subcellularLocation>
</comment>
<keyword evidence="9" id="KW-0406">Ion transport</keyword>
<evidence type="ECO:0000256" key="4">
    <source>
        <dbReference type="ARBA" id="ARBA00022449"/>
    </source>
</evidence>
<keyword evidence="10 12" id="KW-0472">Membrane</keyword>
<evidence type="ECO:0000259" key="13">
    <source>
        <dbReference type="Pfam" id="PF00999"/>
    </source>
</evidence>
<evidence type="ECO:0000256" key="11">
    <source>
        <dbReference type="ARBA" id="ARBA00023201"/>
    </source>
</evidence>
<evidence type="ECO:0000256" key="10">
    <source>
        <dbReference type="ARBA" id="ARBA00023136"/>
    </source>
</evidence>
<comment type="similarity">
    <text evidence="2">Belongs to the monovalent cation:proton antiporter 1 (CPA1) transporter (TC 2.A.36) family.</text>
</comment>
<evidence type="ECO:0000256" key="1">
    <source>
        <dbReference type="ARBA" id="ARBA00004651"/>
    </source>
</evidence>
<name>A0A0W0Z3E1_9GAMM</name>
<evidence type="ECO:0000256" key="8">
    <source>
        <dbReference type="ARBA" id="ARBA00023053"/>
    </source>
</evidence>
<protein>
    <submittedName>
        <fullName evidence="14">Sodium/hydrogen exchanger</fullName>
    </submittedName>
</protein>
<feature type="transmembrane region" description="Helical" evidence="12">
    <location>
        <begin position="196"/>
        <end position="219"/>
    </location>
</feature>
<dbReference type="Proteomes" id="UP000054703">
    <property type="component" value="Unassembled WGS sequence"/>
</dbReference>
<feature type="transmembrane region" description="Helical" evidence="12">
    <location>
        <begin position="128"/>
        <end position="150"/>
    </location>
</feature>
<evidence type="ECO:0000256" key="9">
    <source>
        <dbReference type="ARBA" id="ARBA00023065"/>
    </source>
</evidence>
<accession>A0A0W0Z3E1</accession>
<evidence type="ECO:0000313" key="15">
    <source>
        <dbReference type="Proteomes" id="UP000054703"/>
    </source>
</evidence>
<dbReference type="AlphaFoldDB" id="A0A0W0Z3E1"/>
<dbReference type="OrthoDB" id="9774146at2"/>
<dbReference type="InterPro" id="IPR006153">
    <property type="entry name" value="Cation/H_exchanger_TM"/>
</dbReference>
<sequence>MSLFEIIAVLITLSAIFSYINFKLFKLPPTIGLMAIALVFSLGLNISGMLWPEIISNAKNFLEQVNFNAALLHGMLAFLLFAGALHVNISQLAEQKIVVTVLALIGTLVSTILVGLLTYWLLHMLNMQISFIYCLLFGALISPTDPIAVISILKILGAPKNLEMKIAGESLFNDGIGVVLFLGILEMASGTQEISISHLLMLFVTEAIGGALFGLVAGYITYQMLKSIDNYQVEIIISLALVMGGYTLGERIHISAPIAMVVAGLLIGNHGRKFAMSNKTREHLDTFWELLDEILNAVLFVLIGLEVLVLTINKQYLLIGIIAIPVVILSRWISVAIPLTLMRHQLDFAPHSIKILTWGGLRGGISVALALSLRDTVGKTNEFAFDAILMMTYMVVIFSILFQGLTIGPWVKKLYAKV</sequence>
<evidence type="ECO:0000313" key="14">
    <source>
        <dbReference type="EMBL" id="KTD63656.1"/>
    </source>
</evidence>
<dbReference type="GO" id="GO:0098719">
    <property type="term" value="P:sodium ion import across plasma membrane"/>
    <property type="evidence" value="ECO:0007669"/>
    <property type="project" value="TreeGrafter"/>
</dbReference>
<keyword evidence="3" id="KW-0813">Transport</keyword>
<dbReference type="PANTHER" id="PTHR10110">
    <property type="entry name" value="SODIUM/HYDROGEN EXCHANGER"/>
    <property type="match status" value="1"/>
</dbReference>
<feature type="transmembrane region" description="Helical" evidence="12">
    <location>
        <begin position="171"/>
        <end position="190"/>
    </location>
</feature>
<reference evidence="14 15" key="1">
    <citation type="submission" date="2015-11" db="EMBL/GenBank/DDBJ databases">
        <title>Genomic analysis of 38 Legionella species identifies large and diverse effector repertoires.</title>
        <authorList>
            <person name="Burstein D."/>
            <person name="Amaro F."/>
            <person name="Zusman T."/>
            <person name="Lifshitz Z."/>
            <person name="Cohen O."/>
            <person name="Gilbert J.A."/>
            <person name="Pupko T."/>
            <person name="Shuman H.A."/>
            <person name="Segal G."/>
        </authorList>
    </citation>
    <scope>NUCLEOTIDE SEQUENCE [LARGE SCALE GENOMIC DNA]</scope>
    <source>
        <strain evidence="14 15">SC-63-C7</strain>
    </source>
</reference>
<evidence type="ECO:0000256" key="2">
    <source>
        <dbReference type="ARBA" id="ARBA00007367"/>
    </source>
</evidence>
<keyword evidence="4" id="KW-0050">Antiport</keyword>
<feature type="transmembrane region" description="Helical" evidence="12">
    <location>
        <begin position="254"/>
        <end position="272"/>
    </location>
</feature>
<evidence type="ECO:0000256" key="12">
    <source>
        <dbReference type="SAM" id="Phobius"/>
    </source>
</evidence>
<keyword evidence="6 12" id="KW-0812">Transmembrane</keyword>
<dbReference type="STRING" id="45074.Lsan_1089"/>
<feature type="domain" description="Cation/H+ exchanger transmembrane" evidence="13">
    <location>
        <begin position="13"/>
        <end position="413"/>
    </location>
</feature>
<evidence type="ECO:0000256" key="5">
    <source>
        <dbReference type="ARBA" id="ARBA00022475"/>
    </source>
</evidence>
<feature type="transmembrane region" description="Helical" evidence="12">
    <location>
        <begin position="353"/>
        <end position="371"/>
    </location>
</feature>
<evidence type="ECO:0000256" key="7">
    <source>
        <dbReference type="ARBA" id="ARBA00022989"/>
    </source>
</evidence>
<proteinExistence type="inferred from homology"/>
<keyword evidence="5" id="KW-1003">Cell membrane</keyword>
<dbReference type="PANTHER" id="PTHR10110:SF195">
    <property type="entry name" value="NA(+)_H(+) ANTIPORTER NHAS2"/>
    <property type="match status" value="1"/>
</dbReference>
<dbReference type="PATRIC" id="fig|45074.5.peg.1161"/>
<feature type="transmembrane region" description="Helical" evidence="12">
    <location>
        <begin position="101"/>
        <end position="122"/>
    </location>
</feature>
<dbReference type="InterPro" id="IPR018422">
    <property type="entry name" value="Cation/H_exchanger_CPA1"/>
</dbReference>
<dbReference type="GO" id="GO:0015386">
    <property type="term" value="F:potassium:proton antiporter activity"/>
    <property type="evidence" value="ECO:0007669"/>
    <property type="project" value="TreeGrafter"/>
</dbReference>
<evidence type="ECO:0000256" key="6">
    <source>
        <dbReference type="ARBA" id="ARBA00022692"/>
    </source>
</evidence>
<feature type="transmembrane region" description="Helical" evidence="12">
    <location>
        <begin position="383"/>
        <end position="407"/>
    </location>
</feature>
<dbReference type="GO" id="GO:0051453">
    <property type="term" value="P:regulation of intracellular pH"/>
    <property type="evidence" value="ECO:0007669"/>
    <property type="project" value="TreeGrafter"/>
</dbReference>
<keyword evidence="8" id="KW-0915">Sodium</keyword>
<feature type="transmembrane region" description="Helical" evidence="12">
    <location>
        <begin position="318"/>
        <end position="341"/>
    </location>
</feature>
<dbReference type="GO" id="GO:0005886">
    <property type="term" value="C:plasma membrane"/>
    <property type="evidence" value="ECO:0007669"/>
    <property type="project" value="UniProtKB-SubCell"/>
</dbReference>
<feature type="transmembrane region" description="Helical" evidence="12">
    <location>
        <begin position="293"/>
        <end position="312"/>
    </location>
</feature>
<feature type="transmembrane region" description="Helical" evidence="12">
    <location>
        <begin position="31"/>
        <end position="51"/>
    </location>
</feature>
<dbReference type="EMBL" id="LNYU01000024">
    <property type="protein sequence ID" value="KTD63656.1"/>
    <property type="molecule type" value="Genomic_DNA"/>
</dbReference>
<keyword evidence="11" id="KW-0739">Sodium transport</keyword>
<dbReference type="Gene3D" id="6.10.140.1330">
    <property type="match status" value="1"/>
</dbReference>
<organism evidence="14 15">
    <name type="scientific">Legionella santicrucis</name>
    <dbReference type="NCBI Taxonomy" id="45074"/>
    <lineage>
        <taxon>Bacteria</taxon>
        <taxon>Pseudomonadati</taxon>
        <taxon>Pseudomonadota</taxon>
        <taxon>Gammaproteobacteria</taxon>
        <taxon>Legionellales</taxon>
        <taxon>Legionellaceae</taxon>
        <taxon>Legionella</taxon>
    </lineage>
</organism>
<keyword evidence="7 12" id="KW-1133">Transmembrane helix</keyword>
<evidence type="ECO:0000256" key="3">
    <source>
        <dbReference type="ARBA" id="ARBA00022448"/>
    </source>
</evidence>
<feature type="transmembrane region" description="Helical" evidence="12">
    <location>
        <begin position="71"/>
        <end position="89"/>
    </location>
</feature>
<dbReference type="Pfam" id="PF00999">
    <property type="entry name" value="Na_H_Exchanger"/>
    <property type="match status" value="1"/>
</dbReference>
<feature type="transmembrane region" description="Helical" evidence="12">
    <location>
        <begin position="6"/>
        <end position="24"/>
    </location>
</feature>
<gene>
    <name evidence="14" type="ORF">Lsan_1089</name>
</gene>
<dbReference type="RefSeq" id="WP_058513503.1">
    <property type="nucleotide sequence ID" value="NZ_CAAAIH010000003.1"/>
</dbReference>
<keyword evidence="15" id="KW-1185">Reference proteome</keyword>